<evidence type="ECO:0000256" key="2">
    <source>
        <dbReference type="ARBA" id="ARBA00004236"/>
    </source>
</evidence>
<dbReference type="SUPFAM" id="SSF47384">
    <property type="entry name" value="Homodimeric domain of signal transducing histidine kinase"/>
    <property type="match status" value="1"/>
</dbReference>
<comment type="catalytic activity">
    <reaction evidence="1">
        <text>ATP + protein L-histidine = ADP + protein N-phospho-L-histidine.</text>
        <dbReference type="EC" id="2.7.13.3"/>
    </reaction>
</comment>
<keyword evidence="9" id="KW-0472">Membrane</keyword>
<dbReference type="InterPro" id="IPR003661">
    <property type="entry name" value="HisK_dim/P_dom"/>
</dbReference>
<dbReference type="EC" id="2.7.13.3" evidence="3"/>
<keyword evidence="12" id="KW-1185">Reference proteome</keyword>
<comment type="subcellular location">
    <subcellularLocation>
        <location evidence="2">Cell membrane</location>
    </subcellularLocation>
</comment>
<dbReference type="CDD" id="cd00082">
    <property type="entry name" value="HisKA"/>
    <property type="match status" value="1"/>
</dbReference>
<evidence type="ECO:0000256" key="5">
    <source>
        <dbReference type="ARBA" id="ARBA00022679"/>
    </source>
</evidence>
<reference evidence="12" key="1">
    <citation type="journal article" date="2019" name="Int. J. Syst. Evol. Microbiol.">
        <title>The Global Catalogue of Microorganisms (GCM) 10K type strain sequencing project: providing services to taxonomists for standard genome sequencing and annotation.</title>
        <authorList>
            <consortium name="The Broad Institute Genomics Platform"/>
            <consortium name="The Broad Institute Genome Sequencing Center for Infectious Disease"/>
            <person name="Wu L."/>
            <person name="Ma J."/>
        </authorList>
    </citation>
    <scope>NUCLEOTIDE SEQUENCE [LARGE SCALE GENOMIC DNA]</scope>
    <source>
        <strain evidence="12">TISTR 1511</strain>
    </source>
</reference>
<evidence type="ECO:0000256" key="3">
    <source>
        <dbReference type="ARBA" id="ARBA00012438"/>
    </source>
</evidence>
<protein>
    <recommendedName>
        <fullName evidence="8">Sensor-like histidine kinase SenX3</fullName>
        <ecNumber evidence="3">2.7.13.3</ecNumber>
    </recommendedName>
</protein>
<gene>
    <name evidence="11" type="ORF">ACFSUQ_03580</name>
</gene>
<sequence>MDITTAIWLGIAIGIVLGVSGVYAVRWYLHAQSRREQLGSPLIPHGVEDLLATLPQTAIIVDSSYNVLRASERAYDSGLVVKPDVLSQQMRGQVDRTLETGEPSESEVTVLRGPFGSTELHFRIRVSTMEGGYALILANDITESVRVEAVRRDFVANVSHELKTPIGAVTLLAEAVKEAADDVEQVQYFADRMLVESDRLARLTRELIDLSRLQAMDTLEEAQDVRVHAILEQAVELNRVLAENKDIRVQLKAPADLVVWGDEGLLLMCFQNLITNAIAYSPEGSHVGIGARRVDDIIEISVADRGIGISEADRSRIFERFYRVDSARSRNTGGTGLGLSIVRHIIQNHGGDIQVWSKVGAGSTFTVRLQAADSRVSRTGVQEPPRAIERD</sequence>
<keyword evidence="9" id="KW-0812">Transmembrane</keyword>
<accession>A0ABW5RH48</accession>
<dbReference type="InterPro" id="IPR036890">
    <property type="entry name" value="HATPase_C_sf"/>
</dbReference>
<evidence type="ECO:0000313" key="12">
    <source>
        <dbReference type="Proteomes" id="UP001597453"/>
    </source>
</evidence>
<evidence type="ECO:0000313" key="11">
    <source>
        <dbReference type="EMBL" id="MFD2674380.1"/>
    </source>
</evidence>
<organism evidence="11 12">
    <name type="scientific">Gulosibacter bifidus</name>
    <dbReference type="NCBI Taxonomy" id="272239"/>
    <lineage>
        <taxon>Bacteria</taxon>
        <taxon>Bacillati</taxon>
        <taxon>Actinomycetota</taxon>
        <taxon>Actinomycetes</taxon>
        <taxon>Micrococcales</taxon>
        <taxon>Microbacteriaceae</taxon>
        <taxon>Gulosibacter</taxon>
    </lineage>
</organism>
<evidence type="ECO:0000256" key="9">
    <source>
        <dbReference type="SAM" id="Phobius"/>
    </source>
</evidence>
<dbReference type="PRINTS" id="PR00344">
    <property type="entry name" value="BCTRLSENSOR"/>
</dbReference>
<comment type="caution">
    <text evidence="11">The sequence shown here is derived from an EMBL/GenBank/DDBJ whole genome shotgun (WGS) entry which is preliminary data.</text>
</comment>
<keyword evidence="5" id="KW-0808">Transferase</keyword>
<proteinExistence type="predicted"/>
<dbReference type="EMBL" id="JBHUNF010000002">
    <property type="protein sequence ID" value="MFD2674380.1"/>
    <property type="molecule type" value="Genomic_DNA"/>
</dbReference>
<dbReference type="InterPro" id="IPR050351">
    <property type="entry name" value="BphY/WalK/GraS-like"/>
</dbReference>
<dbReference type="GO" id="GO:0016301">
    <property type="term" value="F:kinase activity"/>
    <property type="evidence" value="ECO:0007669"/>
    <property type="project" value="UniProtKB-KW"/>
</dbReference>
<dbReference type="PROSITE" id="PS50109">
    <property type="entry name" value="HIS_KIN"/>
    <property type="match status" value="1"/>
</dbReference>
<evidence type="ECO:0000256" key="4">
    <source>
        <dbReference type="ARBA" id="ARBA00022553"/>
    </source>
</evidence>
<dbReference type="Gene3D" id="3.30.565.10">
    <property type="entry name" value="Histidine kinase-like ATPase, C-terminal domain"/>
    <property type="match status" value="1"/>
</dbReference>
<dbReference type="Gene3D" id="1.10.287.130">
    <property type="match status" value="1"/>
</dbReference>
<dbReference type="InterPro" id="IPR005467">
    <property type="entry name" value="His_kinase_dom"/>
</dbReference>
<evidence type="ECO:0000256" key="8">
    <source>
        <dbReference type="ARBA" id="ARBA00039401"/>
    </source>
</evidence>
<dbReference type="Pfam" id="PF00512">
    <property type="entry name" value="HisKA"/>
    <property type="match status" value="1"/>
</dbReference>
<dbReference type="Proteomes" id="UP001597453">
    <property type="component" value="Unassembled WGS sequence"/>
</dbReference>
<dbReference type="InterPro" id="IPR004358">
    <property type="entry name" value="Sig_transdc_His_kin-like_C"/>
</dbReference>
<dbReference type="InterPro" id="IPR003594">
    <property type="entry name" value="HATPase_dom"/>
</dbReference>
<keyword evidence="7" id="KW-0902">Two-component regulatory system</keyword>
<dbReference type="SMART" id="SM00388">
    <property type="entry name" value="HisKA"/>
    <property type="match status" value="1"/>
</dbReference>
<evidence type="ECO:0000259" key="10">
    <source>
        <dbReference type="PROSITE" id="PS50109"/>
    </source>
</evidence>
<evidence type="ECO:0000256" key="7">
    <source>
        <dbReference type="ARBA" id="ARBA00023012"/>
    </source>
</evidence>
<feature type="transmembrane region" description="Helical" evidence="9">
    <location>
        <begin position="6"/>
        <end position="29"/>
    </location>
</feature>
<dbReference type="PANTHER" id="PTHR45453">
    <property type="entry name" value="PHOSPHATE REGULON SENSOR PROTEIN PHOR"/>
    <property type="match status" value="1"/>
</dbReference>
<evidence type="ECO:0000256" key="1">
    <source>
        <dbReference type="ARBA" id="ARBA00000085"/>
    </source>
</evidence>
<feature type="domain" description="Histidine kinase" evidence="10">
    <location>
        <begin position="157"/>
        <end position="373"/>
    </location>
</feature>
<dbReference type="Pfam" id="PF02518">
    <property type="entry name" value="HATPase_c"/>
    <property type="match status" value="1"/>
</dbReference>
<dbReference type="SMART" id="SM00387">
    <property type="entry name" value="HATPase_c"/>
    <property type="match status" value="1"/>
</dbReference>
<dbReference type="PANTHER" id="PTHR45453:SF1">
    <property type="entry name" value="PHOSPHATE REGULON SENSOR PROTEIN PHOR"/>
    <property type="match status" value="1"/>
</dbReference>
<keyword evidence="4" id="KW-0597">Phosphoprotein</keyword>
<dbReference type="CDD" id="cd00075">
    <property type="entry name" value="HATPase"/>
    <property type="match status" value="1"/>
</dbReference>
<dbReference type="InterPro" id="IPR036097">
    <property type="entry name" value="HisK_dim/P_sf"/>
</dbReference>
<dbReference type="RefSeq" id="WP_066056790.1">
    <property type="nucleotide sequence ID" value="NZ_JBHUNF010000002.1"/>
</dbReference>
<keyword evidence="9" id="KW-1133">Transmembrane helix</keyword>
<dbReference type="SUPFAM" id="SSF55874">
    <property type="entry name" value="ATPase domain of HSP90 chaperone/DNA topoisomerase II/histidine kinase"/>
    <property type="match status" value="1"/>
</dbReference>
<keyword evidence="6 11" id="KW-0418">Kinase</keyword>
<name>A0ABW5RH48_9MICO</name>
<evidence type="ECO:0000256" key="6">
    <source>
        <dbReference type="ARBA" id="ARBA00022777"/>
    </source>
</evidence>